<gene>
    <name evidence="7 9" type="primary">tsaD</name>
    <name evidence="9" type="ORF">OEZ60_08490</name>
</gene>
<comment type="cofactor">
    <cofactor evidence="7">
        <name>Fe(2+)</name>
        <dbReference type="ChEBI" id="CHEBI:29033"/>
    </cofactor>
    <text evidence="7">Binds 1 Fe(2+) ion per subunit.</text>
</comment>
<accession>A0ABT2X270</accession>
<comment type="caution">
    <text evidence="9">The sequence shown here is derived from an EMBL/GenBank/DDBJ whole genome shotgun (WGS) entry which is preliminary data.</text>
</comment>
<dbReference type="NCBIfam" id="TIGR03723">
    <property type="entry name" value="T6A_TsaD_YgjD"/>
    <property type="match status" value="1"/>
</dbReference>
<evidence type="ECO:0000313" key="9">
    <source>
        <dbReference type="EMBL" id="MCU9848042.1"/>
    </source>
</evidence>
<feature type="binding site" evidence="7">
    <location>
        <position position="190"/>
    </location>
    <ligand>
        <name>substrate</name>
    </ligand>
</feature>
<keyword evidence="2 7" id="KW-0819">tRNA processing</keyword>
<feature type="binding site" evidence="7">
    <location>
        <position position="288"/>
    </location>
    <ligand>
        <name>substrate</name>
    </ligand>
</feature>
<feature type="binding site" evidence="7">
    <location>
        <position position="122"/>
    </location>
    <ligand>
        <name>Fe cation</name>
        <dbReference type="ChEBI" id="CHEBI:24875"/>
    </ligand>
</feature>
<dbReference type="PANTHER" id="PTHR11735">
    <property type="entry name" value="TRNA N6-ADENOSINE THREONYLCARBAMOYLTRANSFERASE"/>
    <property type="match status" value="1"/>
</dbReference>
<dbReference type="CDD" id="cd24133">
    <property type="entry name" value="ASKHA_NBD_TsaD_bac"/>
    <property type="match status" value="1"/>
</dbReference>
<dbReference type="InterPro" id="IPR000905">
    <property type="entry name" value="Gcp-like_dom"/>
</dbReference>
<comment type="subcellular location">
    <subcellularLocation>
        <location evidence="7">Cytoplasm</location>
    </subcellularLocation>
</comment>
<dbReference type="PANTHER" id="PTHR11735:SF6">
    <property type="entry name" value="TRNA N6-ADENOSINE THREONYLCARBAMOYLTRANSFERASE, MITOCHONDRIAL"/>
    <property type="match status" value="1"/>
</dbReference>
<feature type="domain" description="Gcp-like" evidence="8">
    <location>
        <begin position="30"/>
        <end position="323"/>
    </location>
</feature>
<dbReference type="RefSeq" id="WP_263335397.1">
    <property type="nucleotide sequence ID" value="NZ_JAOVQO010000007.1"/>
</dbReference>
<dbReference type="NCBIfam" id="TIGR00329">
    <property type="entry name" value="gcp_kae1"/>
    <property type="match status" value="1"/>
</dbReference>
<dbReference type="InterPro" id="IPR022450">
    <property type="entry name" value="TsaD"/>
</dbReference>
<feature type="binding site" evidence="7">
    <location>
        <position position="186"/>
    </location>
    <ligand>
        <name>substrate</name>
    </ligand>
</feature>
<keyword evidence="4 7" id="KW-0408">Iron</keyword>
<keyword evidence="3 7" id="KW-0479">Metal-binding</keyword>
<evidence type="ECO:0000256" key="3">
    <source>
        <dbReference type="ARBA" id="ARBA00022723"/>
    </source>
</evidence>
<feature type="binding site" evidence="7">
    <location>
        <position position="173"/>
    </location>
    <ligand>
        <name>substrate</name>
    </ligand>
</feature>
<feature type="binding site" evidence="7">
    <location>
        <begin position="140"/>
        <end position="144"/>
    </location>
    <ligand>
        <name>substrate</name>
    </ligand>
</feature>
<keyword evidence="1 7" id="KW-0808">Transferase</keyword>
<feature type="binding site" evidence="7">
    <location>
        <position position="316"/>
    </location>
    <ligand>
        <name>Fe cation</name>
        <dbReference type="ChEBI" id="CHEBI:24875"/>
    </ligand>
</feature>
<dbReference type="SUPFAM" id="SSF53067">
    <property type="entry name" value="Actin-like ATPase domain"/>
    <property type="match status" value="2"/>
</dbReference>
<dbReference type="EC" id="2.3.1.234" evidence="7"/>
<dbReference type="HAMAP" id="MF_01445">
    <property type="entry name" value="TsaD"/>
    <property type="match status" value="1"/>
</dbReference>
<organism evidence="9 10">
    <name type="scientific">Albidovulum salinarum</name>
    <dbReference type="NCBI Taxonomy" id="2984153"/>
    <lineage>
        <taxon>Bacteria</taxon>
        <taxon>Pseudomonadati</taxon>
        <taxon>Pseudomonadota</taxon>
        <taxon>Alphaproteobacteria</taxon>
        <taxon>Rhodobacterales</taxon>
        <taxon>Paracoccaceae</taxon>
        <taxon>Albidovulum</taxon>
    </lineage>
</organism>
<evidence type="ECO:0000256" key="5">
    <source>
        <dbReference type="ARBA" id="ARBA00023315"/>
    </source>
</evidence>
<reference evidence="9 10" key="1">
    <citation type="submission" date="2022-10" db="EMBL/GenBank/DDBJ databases">
        <title>Defluviimonas sp. nov., isolated from ocean surface sediments.</title>
        <authorList>
            <person name="He W."/>
            <person name="Wang L."/>
            <person name="Zhang D.-F."/>
        </authorList>
    </citation>
    <scope>NUCLEOTIDE SEQUENCE [LARGE SCALE GENOMIC DNA]</scope>
    <source>
        <strain evidence="9 10">WL0024</strain>
    </source>
</reference>
<evidence type="ECO:0000256" key="2">
    <source>
        <dbReference type="ARBA" id="ARBA00022694"/>
    </source>
</evidence>
<comment type="function">
    <text evidence="7">Required for the formation of a threonylcarbamoyl group on adenosine at position 37 (t(6)A37) in tRNAs that read codons beginning with adenine. Is involved in the transfer of the threonylcarbamoyl moiety of threonylcarbamoyl-AMP (TC-AMP) to the N6 group of A37, together with TsaE and TsaB. TsaD likely plays a direct catalytic role in this reaction.</text>
</comment>
<evidence type="ECO:0000256" key="4">
    <source>
        <dbReference type="ARBA" id="ARBA00023004"/>
    </source>
</evidence>
<evidence type="ECO:0000259" key="8">
    <source>
        <dbReference type="Pfam" id="PF00814"/>
    </source>
</evidence>
<dbReference type="Proteomes" id="UP001209535">
    <property type="component" value="Unassembled WGS sequence"/>
</dbReference>
<comment type="catalytic activity">
    <reaction evidence="6 7">
        <text>L-threonylcarbamoyladenylate + adenosine(37) in tRNA = N(6)-L-threonylcarbamoyladenosine(37) in tRNA + AMP + H(+)</text>
        <dbReference type="Rhea" id="RHEA:37059"/>
        <dbReference type="Rhea" id="RHEA-COMP:10162"/>
        <dbReference type="Rhea" id="RHEA-COMP:10163"/>
        <dbReference type="ChEBI" id="CHEBI:15378"/>
        <dbReference type="ChEBI" id="CHEBI:73682"/>
        <dbReference type="ChEBI" id="CHEBI:74411"/>
        <dbReference type="ChEBI" id="CHEBI:74418"/>
        <dbReference type="ChEBI" id="CHEBI:456215"/>
        <dbReference type="EC" id="2.3.1.234"/>
    </reaction>
</comment>
<dbReference type="EMBL" id="JAOVQO010000007">
    <property type="protein sequence ID" value="MCU9848042.1"/>
    <property type="molecule type" value="Genomic_DNA"/>
</dbReference>
<keyword evidence="10" id="KW-1185">Reference proteome</keyword>
<dbReference type="Gene3D" id="3.30.420.40">
    <property type="match status" value="2"/>
</dbReference>
<feature type="binding site" evidence="7">
    <location>
        <position position="118"/>
    </location>
    <ligand>
        <name>Fe cation</name>
        <dbReference type="ChEBI" id="CHEBI:24875"/>
    </ligand>
</feature>
<dbReference type="GO" id="GO:0061711">
    <property type="term" value="F:tRNA N(6)-L-threonylcarbamoyladenine synthase activity"/>
    <property type="evidence" value="ECO:0007669"/>
    <property type="project" value="UniProtKB-EC"/>
</dbReference>
<dbReference type="InterPro" id="IPR017861">
    <property type="entry name" value="KAE1/TsaD"/>
</dbReference>
<evidence type="ECO:0000256" key="7">
    <source>
        <dbReference type="HAMAP-Rule" id="MF_01445"/>
    </source>
</evidence>
<comment type="similarity">
    <text evidence="7">Belongs to the KAE1 / TsaD family.</text>
</comment>
<protein>
    <recommendedName>
        <fullName evidence="7">tRNA N6-adenosine threonylcarbamoyltransferase</fullName>
        <ecNumber evidence="7">2.3.1.234</ecNumber>
    </recommendedName>
    <alternativeName>
        <fullName evidence="7">N6-L-threonylcarbamoyladenine synthase</fullName>
        <shortName evidence="7">t(6)A synthase</shortName>
    </alternativeName>
    <alternativeName>
        <fullName evidence="7">t(6)A37 threonylcarbamoyladenosine biosynthesis protein TsaD</fullName>
    </alternativeName>
    <alternativeName>
        <fullName evidence="7">tRNA threonylcarbamoyladenosine biosynthesis protein TsaD</fullName>
    </alternativeName>
</protein>
<sequence length="364" mass="37094">MREPITILGLESSCDDTAAAVVRLSGGKPEILSSVVYGQTALHADFGGVVPEIAARAHAEKIDLCVEDALEAAGVALGAIDAVAVTAGPGLIGGVLAGVMCAKGIAAGTGLPLVGVNHLAGHALTPRLTDGLSFPYLMLLVSGGHCQFLIAHAPDRFTRLGGTIDDAPGEAFDKTAKLLGLPQPGGPAVEAAARAGDPARFTFPRPLLDRPGCDLSFSGLKTALLRARDAVVAEKGGLTEQDRADLCAGFQAAVSEVLAEKSRRAIAEYLALDPAEPVLAVAGGVAANGAIRAALETVSAKSGLRFTAPPLALCTDNAAMIAWAGIERFRLGLIDDADLVARPRWPLDQSQPALIGSGKKGAKA</sequence>
<proteinExistence type="inferred from homology"/>
<dbReference type="PRINTS" id="PR00789">
    <property type="entry name" value="OSIALOPTASE"/>
</dbReference>
<dbReference type="Pfam" id="PF00814">
    <property type="entry name" value="TsaD"/>
    <property type="match status" value="1"/>
</dbReference>
<dbReference type="InterPro" id="IPR043129">
    <property type="entry name" value="ATPase_NBD"/>
</dbReference>
<keyword evidence="7" id="KW-0963">Cytoplasm</keyword>
<name>A0ABT2X270_9RHOB</name>
<keyword evidence="5 7" id="KW-0012">Acyltransferase</keyword>
<evidence type="ECO:0000313" key="10">
    <source>
        <dbReference type="Proteomes" id="UP001209535"/>
    </source>
</evidence>
<evidence type="ECO:0000256" key="1">
    <source>
        <dbReference type="ARBA" id="ARBA00022679"/>
    </source>
</evidence>
<evidence type="ECO:0000256" key="6">
    <source>
        <dbReference type="ARBA" id="ARBA00048117"/>
    </source>
</evidence>